<dbReference type="Pfam" id="PF15585">
    <property type="entry name" value="Imm7"/>
    <property type="match status" value="1"/>
</dbReference>
<keyword evidence="2" id="KW-1185">Reference proteome</keyword>
<dbReference type="InterPro" id="IPR028965">
    <property type="entry name" value="Imm7"/>
</dbReference>
<dbReference type="AlphaFoldDB" id="A0A7L7L9R9"/>
<reference evidence="1 2" key="2">
    <citation type="submission" date="2020-08" db="EMBL/GenBank/DDBJ databases">
        <title>Adhaeribacter dokdonensis sp. nov., isolated from the rhizosphere of Elymus tsukushiensis, a plant native to the Dokdo Islands, Republic of Korea.</title>
        <authorList>
            <person name="Ghim S.Y."/>
        </authorList>
    </citation>
    <scope>NUCLEOTIDE SEQUENCE [LARGE SCALE GENOMIC DNA]</scope>
    <source>
        <strain evidence="1 2">KUDC8001</strain>
    </source>
</reference>
<proteinExistence type="predicted"/>
<name>A0A7L7L9R9_9BACT</name>
<evidence type="ECO:0000313" key="2">
    <source>
        <dbReference type="Proteomes" id="UP000514509"/>
    </source>
</evidence>
<gene>
    <name evidence="1" type="ORF">HUW48_16075</name>
</gene>
<sequence>MDDEDIERGNDNKFKVWRFKKGILNELDDPFLPPFKPEVEE</sequence>
<dbReference type="Proteomes" id="UP000514509">
    <property type="component" value="Chromosome"/>
</dbReference>
<dbReference type="KEGG" id="add:HUW48_16075"/>
<organism evidence="1 2">
    <name type="scientific">Adhaeribacter radiodurans</name>
    <dbReference type="NCBI Taxonomy" id="2745197"/>
    <lineage>
        <taxon>Bacteria</taxon>
        <taxon>Pseudomonadati</taxon>
        <taxon>Bacteroidota</taxon>
        <taxon>Cytophagia</taxon>
        <taxon>Cytophagales</taxon>
        <taxon>Hymenobacteraceae</taxon>
        <taxon>Adhaeribacter</taxon>
    </lineage>
</organism>
<reference evidence="1 2" key="1">
    <citation type="submission" date="2020-06" db="EMBL/GenBank/DDBJ databases">
        <authorList>
            <person name="Hwang Y.J."/>
        </authorList>
    </citation>
    <scope>NUCLEOTIDE SEQUENCE [LARGE SCALE GENOMIC DNA]</scope>
    <source>
        <strain evidence="1 2">KUDC8001</strain>
    </source>
</reference>
<protein>
    <submittedName>
        <fullName evidence="1">Uncharacterized protein</fullName>
    </submittedName>
</protein>
<dbReference type="EMBL" id="CP055153">
    <property type="protein sequence ID" value="QMU29464.1"/>
    <property type="molecule type" value="Genomic_DNA"/>
</dbReference>
<accession>A0A7L7L9R9</accession>
<evidence type="ECO:0000313" key="1">
    <source>
        <dbReference type="EMBL" id="QMU29464.1"/>
    </source>
</evidence>